<sequence>MMETFGLMNSLSYFRDNYDKAVKARSQKSASAKGSGQKPRKPNVSMYVPPSVRNTVESPPTSRETPHHQENHLLFKFEFEDQNGRVHDYHIKKGSNILQISQDLGQRLHMTAPMVLALANFLKLEVKKTDSS</sequence>
<dbReference type="AlphaFoldDB" id="R7UG43"/>
<feature type="region of interest" description="Disordered" evidence="1">
    <location>
        <begin position="23"/>
        <end position="69"/>
    </location>
</feature>
<evidence type="ECO:0000313" key="2">
    <source>
        <dbReference type="EMBL" id="ELU02262.1"/>
    </source>
</evidence>
<dbReference type="EnsemblMetazoa" id="CapteT213801">
    <property type="protein sequence ID" value="CapteP213801"/>
    <property type="gene ID" value="CapteG213801"/>
</dbReference>
<reference evidence="3" key="3">
    <citation type="submission" date="2015-06" db="UniProtKB">
        <authorList>
            <consortium name="EnsemblMetazoa"/>
        </authorList>
    </citation>
    <scope>IDENTIFICATION</scope>
</reference>
<gene>
    <name evidence="2" type="ORF">CAPTEDRAFT_213801</name>
</gene>
<organism evidence="2">
    <name type="scientific">Capitella teleta</name>
    <name type="common">Polychaete worm</name>
    <dbReference type="NCBI Taxonomy" id="283909"/>
    <lineage>
        <taxon>Eukaryota</taxon>
        <taxon>Metazoa</taxon>
        <taxon>Spiralia</taxon>
        <taxon>Lophotrochozoa</taxon>
        <taxon>Annelida</taxon>
        <taxon>Polychaeta</taxon>
        <taxon>Sedentaria</taxon>
        <taxon>Scolecida</taxon>
        <taxon>Capitellidae</taxon>
        <taxon>Capitella</taxon>
    </lineage>
</organism>
<dbReference type="EMBL" id="KB304239">
    <property type="protein sequence ID" value="ELU02262.1"/>
    <property type="molecule type" value="Genomic_DNA"/>
</dbReference>
<feature type="compositionally biased region" description="Polar residues" evidence="1">
    <location>
        <begin position="52"/>
        <end position="63"/>
    </location>
</feature>
<protein>
    <submittedName>
        <fullName evidence="2 3">Uncharacterized protein</fullName>
    </submittedName>
</protein>
<dbReference type="OrthoDB" id="10033037at2759"/>
<evidence type="ECO:0000313" key="4">
    <source>
        <dbReference type="Proteomes" id="UP000014760"/>
    </source>
</evidence>
<accession>R7UG43</accession>
<reference evidence="2 4" key="2">
    <citation type="journal article" date="2013" name="Nature">
        <title>Insights into bilaterian evolution from three spiralian genomes.</title>
        <authorList>
            <person name="Simakov O."/>
            <person name="Marletaz F."/>
            <person name="Cho S.J."/>
            <person name="Edsinger-Gonzales E."/>
            <person name="Havlak P."/>
            <person name="Hellsten U."/>
            <person name="Kuo D.H."/>
            <person name="Larsson T."/>
            <person name="Lv J."/>
            <person name="Arendt D."/>
            <person name="Savage R."/>
            <person name="Osoegawa K."/>
            <person name="de Jong P."/>
            <person name="Grimwood J."/>
            <person name="Chapman J.A."/>
            <person name="Shapiro H."/>
            <person name="Aerts A."/>
            <person name="Otillar R.P."/>
            <person name="Terry A.Y."/>
            <person name="Boore J.L."/>
            <person name="Grigoriev I.V."/>
            <person name="Lindberg D.R."/>
            <person name="Seaver E.C."/>
            <person name="Weisblat D.A."/>
            <person name="Putnam N.H."/>
            <person name="Rokhsar D.S."/>
        </authorList>
    </citation>
    <scope>NUCLEOTIDE SEQUENCE</scope>
    <source>
        <strain evidence="2 4">I ESC-2004</strain>
    </source>
</reference>
<dbReference type="Proteomes" id="UP000014760">
    <property type="component" value="Unassembled WGS sequence"/>
</dbReference>
<evidence type="ECO:0000313" key="3">
    <source>
        <dbReference type="EnsemblMetazoa" id="CapteP213801"/>
    </source>
</evidence>
<reference evidence="4" key="1">
    <citation type="submission" date="2012-12" db="EMBL/GenBank/DDBJ databases">
        <authorList>
            <person name="Hellsten U."/>
            <person name="Grimwood J."/>
            <person name="Chapman J.A."/>
            <person name="Shapiro H."/>
            <person name="Aerts A."/>
            <person name="Otillar R.P."/>
            <person name="Terry A.Y."/>
            <person name="Boore J.L."/>
            <person name="Simakov O."/>
            <person name="Marletaz F."/>
            <person name="Cho S.-J."/>
            <person name="Edsinger-Gonzales E."/>
            <person name="Havlak P."/>
            <person name="Kuo D.-H."/>
            <person name="Larsson T."/>
            <person name="Lv J."/>
            <person name="Arendt D."/>
            <person name="Savage R."/>
            <person name="Osoegawa K."/>
            <person name="de Jong P."/>
            <person name="Lindberg D.R."/>
            <person name="Seaver E.C."/>
            <person name="Weisblat D.A."/>
            <person name="Putnam N.H."/>
            <person name="Grigoriev I.V."/>
            <person name="Rokhsar D.S."/>
        </authorList>
    </citation>
    <scope>NUCLEOTIDE SEQUENCE</scope>
    <source>
        <strain evidence="4">I ESC-2004</strain>
    </source>
</reference>
<evidence type="ECO:0000256" key="1">
    <source>
        <dbReference type="SAM" id="MobiDB-lite"/>
    </source>
</evidence>
<dbReference type="EMBL" id="AMQN01001648">
    <property type="status" value="NOT_ANNOTATED_CDS"/>
    <property type="molecule type" value="Genomic_DNA"/>
</dbReference>
<name>R7UG43_CAPTE</name>
<proteinExistence type="predicted"/>
<keyword evidence="4" id="KW-1185">Reference proteome</keyword>
<dbReference type="HOGENOM" id="CLU_1919050_0_0_1"/>